<reference evidence="3" key="1">
    <citation type="journal article" date="2019" name="Int. J. Syst. Evol. Microbiol.">
        <title>The Global Catalogue of Microorganisms (GCM) 10K type strain sequencing project: providing services to taxonomists for standard genome sequencing and annotation.</title>
        <authorList>
            <consortium name="The Broad Institute Genomics Platform"/>
            <consortium name="The Broad Institute Genome Sequencing Center for Infectious Disease"/>
            <person name="Wu L."/>
            <person name="Ma J."/>
        </authorList>
    </citation>
    <scope>NUCLEOTIDE SEQUENCE [LARGE SCALE GENOMIC DNA]</scope>
    <source>
        <strain evidence="3">CCM 8391</strain>
    </source>
</reference>
<dbReference type="Gene3D" id="3.40.50.720">
    <property type="entry name" value="NAD(P)-binding Rossmann-like Domain"/>
    <property type="match status" value="1"/>
</dbReference>
<comment type="caution">
    <text evidence="2">The sequence shown here is derived from an EMBL/GenBank/DDBJ whole genome shotgun (WGS) entry which is preliminary data.</text>
</comment>
<dbReference type="PANTHER" id="PTHR42760">
    <property type="entry name" value="SHORT-CHAIN DEHYDROGENASES/REDUCTASES FAMILY MEMBER"/>
    <property type="match status" value="1"/>
</dbReference>
<dbReference type="InterPro" id="IPR002347">
    <property type="entry name" value="SDR_fam"/>
</dbReference>
<proteinExistence type="inferred from homology"/>
<keyword evidence="3" id="KW-1185">Reference proteome</keyword>
<protein>
    <submittedName>
        <fullName evidence="2">SDR family NAD(P)-dependent oxidoreductase</fullName>
        <ecNumber evidence="2">1.1.1.-</ecNumber>
    </submittedName>
</protein>
<evidence type="ECO:0000256" key="1">
    <source>
        <dbReference type="ARBA" id="ARBA00006484"/>
    </source>
</evidence>
<dbReference type="RefSeq" id="WP_379583682.1">
    <property type="nucleotide sequence ID" value="NZ_JBHSQW010000011.1"/>
</dbReference>
<dbReference type="InterPro" id="IPR036291">
    <property type="entry name" value="NAD(P)-bd_dom_sf"/>
</dbReference>
<name>A0ABW1IZ25_9PSEU</name>
<dbReference type="GO" id="GO:0016491">
    <property type="term" value="F:oxidoreductase activity"/>
    <property type="evidence" value="ECO:0007669"/>
    <property type="project" value="UniProtKB-KW"/>
</dbReference>
<organism evidence="2 3">
    <name type="scientific">Pseudonocardia hispaniensis</name>
    <dbReference type="NCBI Taxonomy" id="904933"/>
    <lineage>
        <taxon>Bacteria</taxon>
        <taxon>Bacillati</taxon>
        <taxon>Actinomycetota</taxon>
        <taxon>Actinomycetes</taxon>
        <taxon>Pseudonocardiales</taxon>
        <taxon>Pseudonocardiaceae</taxon>
        <taxon>Pseudonocardia</taxon>
    </lineage>
</organism>
<dbReference type="Proteomes" id="UP001596302">
    <property type="component" value="Unassembled WGS sequence"/>
</dbReference>
<evidence type="ECO:0000313" key="3">
    <source>
        <dbReference type="Proteomes" id="UP001596302"/>
    </source>
</evidence>
<keyword evidence="2" id="KW-0560">Oxidoreductase</keyword>
<dbReference type="CDD" id="cd05233">
    <property type="entry name" value="SDR_c"/>
    <property type="match status" value="1"/>
</dbReference>
<dbReference type="Pfam" id="PF13561">
    <property type="entry name" value="adh_short_C2"/>
    <property type="match status" value="1"/>
</dbReference>
<dbReference type="SUPFAM" id="SSF51735">
    <property type="entry name" value="NAD(P)-binding Rossmann-fold domains"/>
    <property type="match status" value="1"/>
</dbReference>
<comment type="similarity">
    <text evidence="1">Belongs to the short-chain dehydrogenases/reductases (SDR) family.</text>
</comment>
<dbReference type="EMBL" id="JBHSQW010000011">
    <property type="protein sequence ID" value="MFC5993768.1"/>
    <property type="molecule type" value="Genomic_DNA"/>
</dbReference>
<dbReference type="EC" id="1.1.1.-" evidence="2"/>
<dbReference type="PANTHER" id="PTHR42760:SF123">
    <property type="entry name" value="OXIDOREDUCTASE"/>
    <property type="match status" value="1"/>
</dbReference>
<evidence type="ECO:0000313" key="2">
    <source>
        <dbReference type="EMBL" id="MFC5993768.1"/>
    </source>
</evidence>
<dbReference type="PRINTS" id="PR00080">
    <property type="entry name" value="SDRFAMILY"/>
</dbReference>
<dbReference type="PRINTS" id="PR00081">
    <property type="entry name" value="GDHRDH"/>
</dbReference>
<gene>
    <name evidence="2" type="ORF">ACFQE5_06015</name>
</gene>
<sequence length="253" mass="26058">MADATMTLTFGGRAAIVTGSASGIGAQVAKLLVGAGIRTHCLDRAETPLFEGADKGLQQVHTVDIADLDGLTRALAGDLHDVAYVVNCAGIHSDTGYAGVGLAEWDRLLKVNLVGAYNVVELARPHLVTQPVAAVVNVASLEAHRVIALSNPDPTPHYAASKAALAMLTRTAARALAPSGVRVNSVSPGFVATPMASQHGDTTALPPALQDRVPLARFAQPDEIAHVVAFLLSDQAGYITGSDLVVDGGFSLT</sequence>
<accession>A0ABW1IZ25</accession>